<evidence type="ECO:0000256" key="9">
    <source>
        <dbReference type="ARBA" id="ARBA00023136"/>
    </source>
</evidence>
<keyword evidence="9 11" id="KW-0472">Membrane</keyword>
<comment type="subcellular location">
    <subcellularLocation>
        <location evidence="2">Cell membrane</location>
        <topology evidence="2">Multi-pass membrane protein</topology>
    </subcellularLocation>
</comment>
<proteinExistence type="predicted"/>
<evidence type="ECO:0000259" key="12">
    <source>
        <dbReference type="PROSITE" id="PS50887"/>
    </source>
</evidence>
<dbReference type="GO" id="GO:0005886">
    <property type="term" value="C:plasma membrane"/>
    <property type="evidence" value="ECO:0007669"/>
    <property type="project" value="UniProtKB-SubCell"/>
</dbReference>
<dbReference type="EC" id="2.7.7.65" evidence="4"/>
<dbReference type="SMART" id="SM00267">
    <property type="entry name" value="GGDEF"/>
    <property type="match status" value="1"/>
</dbReference>
<dbReference type="PROSITE" id="PS50887">
    <property type="entry name" value="GGDEF"/>
    <property type="match status" value="1"/>
</dbReference>
<dbReference type="CDD" id="cd18773">
    <property type="entry name" value="PDC1_HK_sensor"/>
    <property type="match status" value="1"/>
</dbReference>
<dbReference type="SUPFAM" id="SSF55073">
    <property type="entry name" value="Nucleotide cyclase"/>
    <property type="match status" value="1"/>
</dbReference>
<dbReference type="PANTHER" id="PTHR45138">
    <property type="entry name" value="REGULATORY COMPONENTS OF SENSORY TRANSDUCTION SYSTEM"/>
    <property type="match status" value="1"/>
</dbReference>
<sequence>MFKLTSRKALILTVFVLIAPFVLIATYSFFYIKVGMENNFNETMFRFTKNTAYASIETPVRKINAKLNAMAGMISKEDISQYISPDHSELNSLLPSLIISNEMFSSVLLSDSQDRYRVYPHKEYQGFKPSERPWFPTDGVKNTIYYSDPYVGISKSPITNKHVLDVTVSMNLFDRKSDFVGNIALDLDLDALSNILKGLTIPYNGRFKVAAMDGSIIMYANTKEIFVQKIPESWLKEIKETSGSFNDNDNKQIVFYQAYQNPDWVALSTVSYENYNKLLNNAYLALTYIILGCLICYLIVAIIIRVYFKQWVDVLYLSVNENISNETPRNLENLCKGIAKKNETLKEAVEAATTDPLTKIGSRRKFEQDVLNLFNSRVPFHLAMIDLDNFKKINDTWGHQTGDCVLQNVSKAGVERFGGKHDIYRFGGEELVALIYDLPFNECYELIDSWRYTVTKRKWREQGMLVSFSCGIASSVECSSIDELVATADKLLYQAKESGKNCIYPPIS</sequence>
<evidence type="ECO:0000256" key="4">
    <source>
        <dbReference type="ARBA" id="ARBA00012528"/>
    </source>
</evidence>
<dbReference type="Gene3D" id="3.30.70.270">
    <property type="match status" value="1"/>
</dbReference>
<keyword evidence="8" id="KW-0342">GTP-binding</keyword>
<dbReference type="GO" id="GO:0016829">
    <property type="term" value="F:lyase activity"/>
    <property type="evidence" value="ECO:0007669"/>
    <property type="project" value="UniProtKB-KW"/>
</dbReference>
<accession>A0A1B7HUS4</accession>
<dbReference type="PANTHER" id="PTHR45138:SF24">
    <property type="entry name" value="DIGUANYLATE CYCLASE DGCC-RELATED"/>
    <property type="match status" value="1"/>
</dbReference>
<evidence type="ECO:0000256" key="5">
    <source>
        <dbReference type="ARBA" id="ARBA00022475"/>
    </source>
</evidence>
<reference evidence="13 14" key="1">
    <citation type="submission" date="2016-04" db="EMBL/GenBank/DDBJ databases">
        <title>ATOL: Assembling a taxonomically balanced genome-scale reconstruction of the evolutionary history of the Enterobacteriaceae.</title>
        <authorList>
            <person name="Plunkett G.III."/>
            <person name="Neeno-Eckwall E.C."/>
            <person name="Glasner J.D."/>
            <person name="Perna N.T."/>
        </authorList>
    </citation>
    <scope>NUCLEOTIDE SEQUENCE [LARGE SCALE GENOMIC DNA]</scope>
    <source>
        <strain evidence="13 14">ATCC 51607</strain>
    </source>
</reference>
<dbReference type="EMBL" id="LXEO01000015">
    <property type="protein sequence ID" value="OAT19446.1"/>
    <property type="molecule type" value="Genomic_DNA"/>
</dbReference>
<dbReference type="Pfam" id="PF02743">
    <property type="entry name" value="dCache_1"/>
    <property type="match status" value="1"/>
</dbReference>
<feature type="transmembrane region" description="Helical" evidence="11">
    <location>
        <begin position="282"/>
        <end position="308"/>
    </location>
</feature>
<keyword evidence="14" id="KW-1185">Reference proteome</keyword>
<gene>
    <name evidence="13" type="ORF">M979_1337</name>
</gene>
<dbReference type="InterPro" id="IPR029787">
    <property type="entry name" value="Nucleotide_cyclase"/>
</dbReference>
<comment type="cofactor">
    <cofactor evidence="1">
        <name>Mg(2+)</name>
        <dbReference type="ChEBI" id="CHEBI:18420"/>
    </cofactor>
</comment>
<protein>
    <recommendedName>
        <fullName evidence="4">diguanylate cyclase</fullName>
        <ecNumber evidence="4">2.7.7.65</ecNumber>
    </recommendedName>
</protein>
<dbReference type="InterPro" id="IPR043128">
    <property type="entry name" value="Rev_trsase/Diguanyl_cyclase"/>
</dbReference>
<evidence type="ECO:0000256" key="7">
    <source>
        <dbReference type="ARBA" id="ARBA00022989"/>
    </source>
</evidence>
<evidence type="ECO:0000313" key="14">
    <source>
        <dbReference type="Proteomes" id="UP000078286"/>
    </source>
</evidence>
<dbReference type="RefSeq" id="WP_064554210.1">
    <property type="nucleotide sequence ID" value="NZ_LXEO01000015.1"/>
</dbReference>
<dbReference type="NCBIfam" id="TIGR00254">
    <property type="entry name" value="GGDEF"/>
    <property type="match status" value="1"/>
</dbReference>
<dbReference type="GO" id="GO:0043709">
    <property type="term" value="P:cell adhesion involved in single-species biofilm formation"/>
    <property type="evidence" value="ECO:0007669"/>
    <property type="project" value="TreeGrafter"/>
</dbReference>
<feature type="domain" description="GGDEF" evidence="12">
    <location>
        <begin position="378"/>
        <end position="508"/>
    </location>
</feature>
<dbReference type="Proteomes" id="UP000078286">
    <property type="component" value="Unassembled WGS sequence"/>
</dbReference>
<dbReference type="Pfam" id="PF00990">
    <property type="entry name" value="GGDEF"/>
    <property type="match status" value="1"/>
</dbReference>
<dbReference type="InterPro" id="IPR000160">
    <property type="entry name" value="GGDEF_dom"/>
</dbReference>
<organism evidence="13 14">
    <name type="scientific">Buttiauxella noackiae ATCC 51607</name>
    <dbReference type="NCBI Taxonomy" id="1354255"/>
    <lineage>
        <taxon>Bacteria</taxon>
        <taxon>Pseudomonadati</taxon>
        <taxon>Pseudomonadota</taxon>
        <taxon>Gammaproteobacteria</taxon>
        <taxon>Enterobacterales</taxon>
        <taxon>Enterobacteriaceae</taxon>
        <taxon>Buttiauxella</taxon>
    </lineage>
</organism>
<dbReference type="InterPro" id="IPR033479">
    <property type="entry name" value="dCache_1"/>
</dbReference>
<evidence type="ECO:0000256" key="10">
    <source>
        <dbReference type="ARBA" id="ARBA00034247"/>
    </source>
</evidence>
<evidence type="ECO:0000256" key="8">
    <source>
        <dbReference type="ARBA" id="ARBA00023134"/>
    </source>
</evidence>
<evidence type="ECO:0000256" key="11">
    <source>
        <dbReference type="SAM" id="Phobius"/>
    </source>
</evidence>
<dbReference type="Gene3D" id="3.30.450.20">
    <property type="entry name" value="PAS domain"/>
    <property type="match status" value="2"/>
</dbReference>
<evidence type="ECO:0000256" key="3">
    <source>
        <dbReference type="ARBA" id="ARBA00004665"/>
    </source>
</evidence>
<evidence type="ECO:0000256" key="6">
    <source>
        <dbReference type="ARBA" id="ARBA00022692"/>
    </source>
</evidence>
<comment type="catalytic activity">
    <reaction evidence="10">
        <text>2 GTP = 3',3'-c-di-GMP + 2 diphosphate</text>
        <dbReference type="Rhea" id="RHEA:24898"/>
        <dbReference type="ChEBI" id="CHEBI:33019"/>
        <dbReference type="ChEBI" id="CHEBI:37565"/>
        <dbReference type="ChEBI" id="CHEBI:58805"/>
        <dbReference type="EC" id="2.7.7.65"/>
    </reaction>
</comment>
<dbReference type="PATRIC" id="fig|1354255.3.peg.1380"/>
<dbReference type="GO" id="GO:1902201">
    <property type="term" value="P:negative regulation of bacterial-type flagellum-dependent cell motility"/>
    <property type="evidence" value="ECO:0007669"/>
    <property type="project" value="TreeGrafter"/>
</dbReference>
<dbReference type="GO" id="GO:0052621">
    <property type="term" value="F:diguanylate cyclase activity"/>
    <property type="evidence" value="ECO:0007669"/>
    <property type="project" value="UniProtKB-EC"/>
</dbReference>
<feature type="transmembrane region" description="Helical" evidence="11">
    <location>
        <begin position="9"/>
        <end position="32"/>
    </location>
</feature>
<dbReference type="InterPro" id="IPR050469">
    <property type="entry name" value="Diguanylate_Cyclase"/>
</dbReference>
<comment type="caution">
    <text evidence="13">The sequence shown here is derived from an EMBL/GenBank/DDBJ whole genome shotgun (WGS) entry which is preliminary data.</text>
</comment>
<dbReference type="GO" id="GO:0005525">
    <property type="term" value="F:GTP binding"/>
    <property type="evidence" value="ECO:0007669"/>
    <property type="project" value="UniProtKB-KW"/>
</dbReference>
<keyword evidence="8" id="KW-0547">Nucleotide-binding</keyword>
<dbReference type="AlphaFoldDB" id="A0A1B7HUS4"/>
<evidence type="ECO:0000313" key="13">
    <source>
        <dbReference type="EMBL" id="OAT19446.1"/>
    </source>
</evidence>
<evidence type="ECO:0000256" key="1">
    <source>
        <dbReference type="ARBA" id="ARBA00001946"/>
    </source>
</evidence>
<keyword evidence="5" id="KW-1003">Cell membrane</keyword>
<evidence type="ECO:0000256" key="2">
    <source>
        <dbReference type="ARBA" id="ARBA00004651"/>
    </source>
</evidence>
<comment type="pathway">
    <text evidence="3">Purine metabolism; 3',5'-cyclic di-GMP biosynthesis.</text>
</comment>
<keyword evidence="7 11" id="KW-1133">Transmembrane helix</keyword>
<dbReference type="CDD" id="cd01949">
    <property type="entry name" value="GGDEF"/>
    <property type="match status" value="1"/>
</dbReference>
<keyword evidence="6 11" id="KW-0812">Transmembrane</keyword>
<keyword evidence="13" id="KW-0456">Lyase</keyword>
<name>A0A1B7HUS4_9ENTR</name>